<dbReference type="Gene3D" id="1.10.260.40">
    <property type="entry name" value="lambda repressor-like DNA-binding domains"/>
    <property type="match status" value="1"/>
</dbReference>
<evidence type="ECO:0000256" key="1">
    <source>
        <dbReference type="SAM" id="Coils"/>
    </source>
</evidence>
<sequence length="369" mass="42542">MSLGKLIKSVLEKKGLLIKDLCRMANIKQAYASRLIKDDLNPSPDILKAISQALDIKYEVLLVAAGILESNSLRHIIVPDTLKSFLAEAINLNPANDKNLKLIFDYMNEKQQFLEDKMDFDTLMSTILNLKDDLILPVDYSEIDYSDQRKIEINDNNLDYLRIKNALYISSKDDNRPIELPVIYDFDNNNTPIDSGLKYQIDPMSVAAFRHNNKYWFSPQTNLRHLYLVITDIKPTDFSIVLFKHGPLISFGQYRSKTLGKSSIVTIDICDFFNDIKELNYCPTLYNEEIKRNYVEFCKGNDQELKDNIQSLKEQLQGIDNKNINLILESLYKDFEKKCSYIQFDNSNPPNDLKILGTIVTAVSNFTFK</sequence>
<feature type="domain" description="HTH cro/C1-type" evidence="2">
    <location>
        <begin position="7"/>
        <end position="61"/>
    </location>
</feature>
<dbReference type="AlphaFoldDB" id="A0AAC9RQF9"/>
<name>A0AAC9RQF9_9CLOT</name>
<evidence type="ECO:0000313" key="3">
    <source>
        <dbReference type="EMBL" id="AOY75389.1"/>
    </source>
</evidence>
<evidence type="ECO:0000313" key="5">
    <source>
        <dbReference type="Proteomes" id="UP000177894"/>
    </source>
</evidence>
<evidence type="ECO:0000259" key="2">
    <source>
        <dbReference type="PROSITE" id="PS50943"/>
    </source>
</evidence>
<dbReference type="Pfam" id="PF01381">
    <property type="entry name" value="HTH_3"/>
    <property type="match status" value="1"/>
</dbReference>
<dbReference type="Proteomes" id="UP000177894">
    <property type="component" value="Chromosome"/>
</dbReference>
<dbReference type="Proteomes" id="UP000192478">
    <property type="component" value="Chromosome"/>
</dbReference>
<evidence type="ECO:0000313" key="4">
    <source>
        <dbReference type="EMBL" id="ARE89844.1"/>
    </source>
</evidence>
<dbReference type="EMBL" id="CP020559">
    <property type="protein sequence ID" value="ARE89844.1"/>
    <property type="molecule type" value="Genomic_DNA"/>
</dbReference>
<dbReference type="KEGG" id="cfm:BJL90_05420"/>
<proteinExistence type="predicted"/>
<organism evidence="4 6">
    <name type="scientific">Clostridium formicaceticum</name>
    <dbReference type="NCBI Taxonomy" id="1497"/>
    <lineage>
        <taxon>Bacteria</taxon>
        <taxon>Bacillati</taxon>
        <taxon>Bacillota</taxon>
        <taxon>Clostridia</taxon>
        <taxon>Eubacteriales</taxon>
        <taxon>Clostridiaceae</taxon>
        <taxon>Clostridium</taxon>
    </lineage>
</organism>
<accession>A0AAC9RQF9</accession>
<dbReference type="RefSeq" id="WP_070965051.1">
    <property type="nucleotide sequence ID" value="NZ_CP020559.1"/>
</dbReference>
<reference evidence="4 6" key="2">
    <citation type="submission" date="2017-03" db="EMBL/GenBank/DDBJ databases">
        <title>Complete sequence of Clostridium formicaceticum DSM 92.</title>
        <authorList>
            <person name="Poehlein A."/>
            <person name="Karl M."/>
            <person name="Bengelsdorf F.R."/>
            <person name="Duerre P."/>
            <person name="Daniel R."/>
        </authorList>
    </citation>
    <scope>NUCLEOTIDE SEQUENCE [LARGE SCALE GENOMIC DNA]</scope>
    <source>
        <strain evidence="4 6">DSM 92</strain>
    </source>
</reference>
<dbReference type="InterPro" id="IPR001387">
    <property type="entry name" value="Cro/C1-type_HTH"/>
</dbReference>
<dbReference type="EMBL" id="CP017603">
    <property type="protein sequence ID" value="AOY75389.1"/>
    <property type="molecule type" value="Genomic_DNA"/>
</dbReference>
<feature type="coiled-coil region" evidence="1">
    <location>
        <begin position="295"/>
        <end position="329"/>
    </location>
</feature>
<dbReference type="SMART" id="SM00530">
    <property type="entry name" value="HTH_XRE"/>
    <property type="match status" value="1"/>
</dbReference>
<dbReference type="GO" id="GO:0003677">
    <property type="term" value="F:DNA binding"/>
    <property type="evidence" value="ECO:0007669"/>
    <property type="project" value="InterPro"/>
</dbReference>
<gene>
    <name evidence="3" type="ORF">BJL90_05420</name>
    <name evidence="4" type="ORF">CLFO_43270</name>
</gene>
<dbReference type="InterPro" id="IPR010982">
    <property type="entry name" value="Lambda_DNA-bd_dom_sf"/>
</dbReference>
<protein>
    <submittedName>
        <fullName evidence="4">Helix-turn-helix protein</fullName>
    </submittedName>
</protein>
<dbReference type="PROSITE" id="PS50943">
    <property type="entry name" value="HTH_CROC1"/>
    <property type="match status" value="1"/>
</dbReference>
<reference evidence="3 5" key="1">
    <citation type="submission" date="2016-10" db="EMBL/GenBank/DDBJ databases">
        <title>Complete Genome Sequence of Acetogen Clostridium formicoaceticum ATCC 27076.</title>
        <authorList>
            <person name="Bao T."/>
            <person name="Cheng C."/>
            <person name="Zhao J."/>
            <person name="Yang S.-T."/>
            <person name="Wang J."/>
            <person name="Wang M."/>
        </authorList>
    </citation>
    <scope>NUCLEOTIDE SEQUENCE [LARGE SCALE GENOMIC DNA]</scope>
    <source>
        <strain evidence="3 5">ATCC 27076</strain>
    </source>
</reference>
<keyword evidence="1" id="KW-0175">Coiled coil</keyword>
<keyword evidence="5" id="KW-1185">Reference proteome</keyword>
<dbReference type="CDD" id="cd00093">
    <property type="entry name" value="HTH_XRE"/>
    <property type="match status" value="1"/>
</dbReference>
<evidence type="ECO:0000313" key="6">
    <source>
        <dbReference type="Proteomes" id="UP000192478"/>
    </source>
</evidence>
<dbReference type="SUPFAM" id="SSF47413">
    <property type="entry name" value="lambda repressor-like DNA-binding domains"/>
    <property type="match status" value="1"/>
</dbReference>